<comment type="similarity">
    <text evidence="1 4">Belongs to the prokaryotic/mitochondrial release factor family.</text>
</comment>
<dbReference type="PANTHER" id="PTHR43116">
    <property type="entry name" value="PEPTIDE CHAIN RELEASE FACTOR 2"/>
    <property type="match status" value="1"/>
</dbReference>
<evidence type="ECO:0000256" key="5">
    <source>
        <dbReference type="NCBIfam" id="TIGR00020"/>
    </source>
</evidence>
<name>A0A2M7H3N3_9BACT</name>
<keyword evidence="3 4" id="KW-0648">Protein biosynthesis</keyword>
<dbReference type="PROSITE" id="PS00745">
    <property type="entry name" value="RF_PROK_I"/>
    <property type="match status" value="1"/>
</dbReference>
<protein>
    <recommendedName>
        <fullName evidence="4 5">Peptide chain release factor 2</fullName>
        <shortName evidence="4">RF-2</shortName>
    </recommendedName>
</protein>
<evidence type="ECO:0000313" key="9">
    <source>
        <dbReference type="Proteomes" id="UP000230292"/>
    </source>
</evidence>
<comment type="caution">
    <text evidence="8">The sequence shown here is derived from an EMBL/GenBank/DDBJ whole genome shotgun (WGS) entry which is preliminary data.</text>
</comment>
<dbReference type="InterPro" id="IPR005139">
    <property type="entry name" value="PCRF"/>
</dbReference>
<organism evidence="8 9">
    <name type="scientific">Candidatus Kerfeldbacteria bacterium CG15_BIG_FIL_POST_REV_8_21_14_020_45_12</name>
    <dbReference type="NCBI Taxonomy" id="2014247"/>
    <lineage>
        <taxon>Bacteria</taxon>
        <taxon>Candidatus Kerfeldiibacteriota</taxon>
    </lineage>
</organism>
<dbReference type="Gene3D" id="1.20.58.410">
    <property type="entry name" value="Release factor"/>
    <property type="match status" value="1"/>
</dbReference>
<feature type="domain" description="Prokaryotic-type class I peptide chain release factors" evidence="7">
    <location>
        <begin position="240"/>
        <end position="256"/>
    </location>
</feature>
<dbReference type="Pfam" id="PF03462">
    <property type="entry name" value="PCRF"/>
    <property type="match status" value="1"/>
</dbReference>
<keyword evidence="2 4" id="KW-0488">Methylation</keyword>
<comment type="subcellular location">
    <subcellularLocation>
        <location evidence="4">Cytoplasm</location>
    </subcellularLocation>
</comment>
<feature type="modified residue" description="N5-methylglutamine" evidence="4">
    <location>
        <position position="247"/>
    </location>
</feature>
<dbReference type="InterPro" id="IPR045853">
    <property type="entry name" value="Pep_chain_release_fac_I_sf"/>
</dbReference>
<feature type="coiled-coil region" evidence="6">
    <location>
        <begin position="48"/>
        <end position="75"/>
    </location>
</feature>
<sequence length="364" mass="41339">MDLGPLIELKDKINQTWDLLKLDDTRQQVLDLEALSSDPDFWNDQEKAASISRQLTELQNELATWEQIRQEVIDAIDIGQLAEAEGDSAVEKEVLAKIEELSARFADLEFYILLSEPHDASDAIVAVHAGAGGDDAQDWAEMLLRMVMRFCEKRNWKVDVLEQSRGGEAGIKSALLRISGRYAYGYLKSEHGTHRLVRISPFDSEGMRHTSFANIEVIPDLGEVDEIELDESELRIDVFRSGGNGGQSVNTTDSAVRIVHIPTGITVVCQNEKSQHQNKASAFKILKSRLHQKYEEEKEAERKKLRGEYHSAEWGNQIRSYVLHPYKMVKDHRTNFEVKNPDAVLDGELSGFMEAYLRWLKEQA</sequence>
<dbReference type="NCBIfam" id="TIGR00020">
    <property type="entry name" value="prfB"/>
    <property type="match status" value="1"/>
</dbReference>
<evidence type="ECO:0000256" key="1">
    <source>
        <dbReference type="ARBA" id="ARBA00010835"/>
    </source>
</evidence>
<dbReference type="PANTHER" id="PTHR43116:SF3">
    <property type="entry name" value="CLASS I PEPTIDE CHAIN RELEASE FACTOR"/>
    <property type="match status" value="1"/>
</dbReference>
<dbReference type="EMBL" id="PFGC01000038">
    <property type="protein sequence ID" value="PIW36840.1"/>
    <property type="molecule type" value="Genomic_DNA"/>
</dbReference>
<dbReference type="Proteomes" id="UP000230292">
    <property type="component" value="Unassembled WGS sequence"/>
</dbReference>
<accession>A0A2M7H3N3</accession>
<dbReference type="FunFam" id="3.30.160.20:FF:000004">
    <property type="entry name" value="Peptide chain release factor 1"/>
    <property type="match status" value="1"/>
</dbReference>
<dbReference type="SMART" id="SM00937">
    <property type="entry name" value="PCRF"/>
    <property type="match status" value="1"/>
</dbReference>
<evidence type="ECO:0000256" key="3">
    <source>
        <dbReference type="ARBA" id="ARBA00022917"/>
    </source>
</evidence>
<comment type="PTM">
    <text evidence="4">Methylated by PrmC. Methylation increases the termination efficiency of RF2.</text>
</comment>
<evidence type="ECO:0000256" key="2">
    <source>
        <dbReference type="ARBA" id="ARBA00022481"/>
    </source>
</evidence>
<evidence type="ECO:0000256" key="6">
    <source>
        <dbReference type="SAM" id="Coils"/>
    </source>
</evidence>
<dbReference type="InterPro" id="IPR000352">
    <property type="entry name" value="Pep_chain_release_fac_I"/>
</dbReference>
<dbReference type="SUPFAM" id="SSF75620">
    <property type="entry name" value="Release factor"/>
    <property type="match status" value="1"/>
</dbReference>
<dbReference type="GO" id="GO:0016149">
    <property type="term" value="F:translation release factor activity, codon specific"/>
    <property type="evidence" value="ECO:0007669"/>
    <property type="project" value="UniProtKB-UniRule"/>
</dbReference>
<dbReference type="Gene3D" id="3.30.160.20">
    <property type="match status" value="1"/>
</dbReference>
<dbReference type="Gene3D" id="3.30.70.1660">
    <property type="match status" value="1"/>
</dbReference>
<reference evidence="8 9" key="1">
    <citation type="submission" date="2017-09" db="EMBL/GenBank/DDBJ databases">
        <title>Depth-based differentiation of microbial function through sediment-hosted aquifers and enrichment of novel symbionts in the deep terrestrial subsurface.</title>
        <authorList>
            <person name="Probst A.J."/>
            <person name="Ladd B."/>
            <person name="Jarett J.K."/>
            <person name="Geller-Mcgrath D.E."/>
            <person name="Sieber C.M."/>
            <person name="Emerson J.B."/>
            <person name="Anantharaman K."/>
            <person name="Thomas B.C."/>
            <person name="Malmstrom R."/>
            <person name="Stieglmeier M."/>
            <person name="Klingl A."/>
            <person name="Woyke T."/>
            <person name="Ryan C.M."/>
            <person name="Banfield J.F."/>
        </authorList>
    </citation>
    <scope>NUCLEOTIDE SEQUENCE [LARGE SCALE GENOMIC DNA]</scope>
    <source>
        <strain evidence="8">CG15_BIG_FIL_POST_REV_8_21_14_020_45_12</strain>
    </source>
</reference>
<comment type="function">
    <text evidence="4">Peptide chain release factor 2 directs the termination of translation in response to the peptide chain termination codons UGA and UAA.</text>
</comment>
<keyword evidence="4" id="KW-0963">Cytoplasm</keyword>
<evidence type="ECO:0000313" key="8">
    <source>
        <dbReference type="EMBL" id="PIW36840.1"/>
    </source>
</evidence>
<proteinExistence type="inferred from homology"/>
<dbReference type="Pfam" id="PF00472">
    <property type="entry name" value="RF-1"/>
    <property type="match status" value="1"/>
</dbReference>
<dbReference type="HAMAP" id="MF_00094">
    <property type="entry name" value="Rel_fac_2"/>
    <property type="match status" value="1"/>
</dbReference>
<dbReference type="GO" id="GO:0005737">
    <property type="term" value="C:cytoplasm"/>
    <property type="evidence" value="ECO:0007669"/>
    <property type="project" value="UniProtKB-SubCell"/>
</dbReference>
<keyword evidence="6" id="KW-0175">Coiled coil</keyword>
<dbReference type="AlphaFoldDB" id="A0A2M7H3N3"/>
<evidence type="ECO:0000256" key="4">
    <source>
        <dbReference type="HAMAP-Rule" id="MF_00094"/>
    </source>
</evidence>
<evidence type="ECO:0000259" key="7">
    <source>
        <dbReference type="PROSITE" id="PS00745"/>
    </source>
</evidence>
<gene>
    <name evidence="4" type="primary">prfB</name>
    <name evidence="8" type="ORF">COW24_03295</name>
</gene>
<dbReference type="InterPro" id="IPR004374">
    <property type="entry name" value="PrfB"/>
</dbReference>